<evidence type="ECO:0000259" key="2">
    <source>
        <dbReference type="Pfam" id="PF17728"/>
    </source>
</evidence>
<dbReference type="Gene3D" id="1.10.10.1820">
    <property type="entry name" value="BsuBI/PstI restriction endonuclease-like"/>
    <property type="match status" value="1"/>
</dbReference>
<gene>
    <name evidence="3" type="ORF">AC529_12420</name>
</gene>
<dbReference type="InterPro" id="IPR041963">
    <property type="entry name" value="BsuBI/PstI_C_sf"/>
</dbReference>
<dbReference type="EMBL" id="LGEM01000091">
    <property type="protein sequence ID" value="KUP96425.1"/>
    <property type="molecule type" value="Genomic_DNA"/>
</dbReference>
<dbReference type="OrthoDB" id="9798907at2"/>
<dbReference type="GO" id="GO:0009307">
    <property type="term" value="P:DNA restriction-modification system"/>
    <property type="evidence" value="ECO:0007669"/>
    <property type="project" value="InterPro"/>
</dbReference>
<evidence type="ECO:0000259" key="1">
    <source>
        <dbReference type="Pfam" id="PF06616"/>
    </source>
</evidence>
<proteinExistence type="predicted"/>
<dbReference type="GO" id="GO:0003677">
    <property type="term" value="F:DNA binding"/>
    <property type="evidence" value="ECO:0007669"/>
    <property type="project" value="InterPro"/>
</dbReference>
<comment type="caution">
    <text evidence="3">The sequence shown here is derived from an EMBL/GenBank/DDBJ whole genome shotgun (WGS) entry which is preliminary data.</text>
</comment>
<sequence length="319" mass="36746">MEIPGEPREAKIAEARTILSLLGFDSERSNERSALVLLALLELGPDAEWHEAERPMLRTVQIMQWLRETYDKDYAPNTRETIRRFTLHQFAEAGLVVQNPDRPDRPTNSPKWCYQIEPAAYGLITTFKQEGFQERLKEYLAERPGLQALYAREREMNRIPVRLPSGKEVNLSPGGQNVLIVQIINEFCERYTPNGEVLYIGDADDKWAHFEEEVLASLGVEVDSHGKMPDVVVYLRERNWLVLIEAASSHGPVDHKRYRELNELFRGSTAGLVFISALPSRVELRKYLKDIAWETDVWCADQPTHLIHFNGERFLGPYN</sequence>
<dbReference type="GO" id="GO:0009036">
    <property type="term" value="F:type II site-specific deoxyribonuclease activity"/>
    <property type="evidence" value="ECO:0007669"/>
    <property type="project" value="InterPro"/>
</dbReference>
<dbReference type="InterPro" id="IPR041962">
    <property type="entry name" value="BsuBI/PstI_N_sf"/>
</dbReference>
<dbReference type="Gene3D" id="3.40.1350.80">
    <property type="match status" value="1"/>
</dbReference>
<keyword evidence="3" id="KW-0255">Endonuclease</keyword>
<keyword evidence="3" id="KW-0540">Nuclease</keyword>
<dbReference type="Pfam" id="PF06616">
    <property type="entry name" value="BsuBI_PstI_RE"/>
    <property type="match status" value="1"/>
</dbReference>
<accession>A0A147KGK0</accession>
<dbReference type="PATRIC" id="fig|665004.4.peg.669"/>
<keyword evidence="4" id="KW-1185">Reference proteome</keyword>
<evidence type="ECO:0000313" key="3">
    <source>
        <dbReference type="EMBL" id="KUP96425.1"/>
    </source>
</evidence>
<dbReference type="InterPro" id="IPR009528">
    <property type="entry name" value="Restrct_endonuc_II_BsuBI_C"/>
</dbReference>
<name>A0A147KGK0_THECS</name>
<dbReference type="Pfam" id="PF17728">
    <property type="entry name" value="BsuBI_PstI_RE_N"/>
    <property type="match status" value="1"/>
</dbReference>
<dbReference type="InterPro" id="IPR041454">
    <property type="entry name" value="BsuBI/PstI_N"/>
</dbReference>
<dbReference type="STRING" id="665004.AC529_12420"/>
<protein>
    <submittedName>
        <fullName evidence="3">Restriction endonuclease BsuBI</fullName>
    </submittedName>
</protein>
<dbReference type="Proteomes" id="UP000074382">
    <property type="component" value="Unassembled WGS sequence"/>
</dbReference>
<feature type="domain" description="BsuBI/PstI restriction endonuclease HTH" evidence="2">
    <location>
        <begin position="10"/>
        <end position="146"/>
    </location>
</feature>
<keyword evidence="3" id="KW-0378">Hydrolase</keyword>
<feature type="domain" description="BsuBI/PstI restriction endonuclease" evidence="1">
    <location>
        <begin position="159"/>
        <end position="312"/>
    </location>
</feature>
<evidence type="ECO:0000313" key="4">
    <source>
        <dbReference type="Proteomes" id="UP000074382"/>
    </source>
</evidence>
<reference evidence="4" key="1">
    <citation type="journal article" date="2017" name="Acta Aliment.">
        <title>Plant polysaccharide degrading enzyme system of Thermpbifida cellulosilytica TB100 revealed by de novo genome project data.</title>
        <authorList>
            <person name="Toth A."/>
            <person name="Baka E."/>
            <person name="Luzics S."/>
            <person name="Bata-Vidacs I."/>
            <person name="Nagy I."/>
            <person name="Balint B."/>
            <person name="Herceg R."/>
            <person name="Olasz F."/>
            <person name="Wilk T."/>
            <person name="Nagy T."/>
            <person name="Kriszt B."/>
            <person name="Nagy I."/>
            <person name="Kukolya J."/>
        </authorList>
    </citation>
    <scope>NUCLEOTIDE SEQUENCE [LARGE SCALE GENOMIC DNA]</scope>
    <source>
        <strain evidence="4">TB100</strain>
    </source>
</reference>
<dbReference type="AlphaFoldDB" id="A0A147KGK0"/>
<organism evidence="3 4">
    <name type="scientific">Thermobifida cellulosilytica TB100</name>
    <dbReference type="NCBI Taxonomy" id="665004"/>
    <lineage>
        <taxon>Bacteria</taxon>
        <taxon>Bacillati</taxon>
        <taxon>Actinomycetota</taxon>
        <taxon>Actinomycetes</taxon>
        <taxon>Streptosporangiales</taxon>
        <taxon>Nocardiopsidaceae</taxon>
        <taxon>Thermobifida</taxon>
    </lineage>
</organism>
<dbReference type="GO" id="GO:0000287">
    <property type="term" value="F:magnesium ion binding"/>
    <property type="evidence" value="ECO:0007669"/>
    <property type="project" value="InterPro"/>
</dbReference>